<dbReference type="InterPro" id="IPR056798">
    <property type="entry name" value="ADH_Fe_C"/>
</dbReference>
<evidence type="ECO:0000256" key="5">
    <source>
        <dbReference type="ARBA" id="ARBA00022946"/>
    </source>
</evidence>
<dbReference type="EC" id="1.1.99.24" evidence="4"/>
<dbReference type="FunFam" id="1.20.1090.10:FF:000003">
    <property type="entry name" value="Probable hydroxyacid-oxoacid transhydrogenase, mitochondrial"/>
    <property type="match status" value="1"/>
</dbReference>
<keyword evidence="5" id="KW-0809">Transit peptide</keyword>
<name>A0A1B9H0F0_9TREE</name>
<dbReference type="GO" id="GO:0004022">
    <property type="term" value="F:alcohol dehydrogenase (NAD+) activity"/>
    <property type="evidence" value="ECO:0007669"/>
    <property type="project" value="InterPro"/>
</dbReference>
<dbReference type="STRING" id="1296120.A0A1B9H0F0"/>
<accession>A0A1B9H0F0</accession>
<dbReference type="GO" id="GO:0005739">
    <property type="term" value="C:mitochondrion"/>
    <property type="evidence" value="ECO:0007669"/>
    <property type="project" value="UniProtKB-SubCell"/>
</dbReference>
<dbReference type="CDD" id="cd08190">
    <property type="entry name" value="HOT"/>
    <property type="match status" value="1"/>
</dbReference>
<dbReference type="SUPFAM" id="SSF56796">
    <property type="entry name" value="Dehydroquinate synthase-like"/>
    <property type="match status" value="1"/>
</dbReference>
<organism evidence="11 12">
    <name type="scientific">Kwoniella heveanensis BCC8398</name>
    <dbReference type="NCBI Taxonomy" id="1296120"/>
    <lineage>
        <taxon>Eukaryota</taxon>
        <taxon>Fungi</taxon>
        <taxon>Dikarya</taxon>
        <taxon>Basidiomycota</taxon>
        <taxon>Agaricomycotina</taxon>
        <taxon>Tremellomycetes</taxon>
        <taxon>Tremellales</taxon>
        <taxon>Cryptococcaceae</taxon>
        <taxon>Kwoniella</taxon>
    </lineage>
</organism>
<dbReference type="Gene3D" id="3.40.50.1970">
    <property type="match status" value="1"/>
</dbReference>
<evidence type="ECO:0000313" key="12">
    <source>
        <dbReference type="Proteomes" id="UP000092666"/>
    </source>
</evidence>
<dbReference type="InterPro" id="IPR001670">
    <property type="entry name" value="ADH_Fe/GldA"/>
</dbReference>
<sequence>MPSPASRATINRLLSLTANAGCRGCGRTHAAHDHHAHGHGAPHHLGGAQGALAGAGGHRGMATPVESAVGGPPPGNTDYAFEMAASTLRFGAHATREVGMDLSNMIRQLPAADRSQTKIGIFTDPNVVKLPVMEVVEESLMREGLNWVVWDKCAVEPTDKSWQEAIDFSRTSHITHFLAVGGGSSMDTAKAANLFTNYPEADLFEFINAPIGKGTPIEKKLSPLIAIPTTAGTGSETTGTAILDIPSRQFKTGIASRALKPTLGIVDVNNTATCPKEVSIAAGLDVLFHSLESWTAVPYNQRTPRPANPINRPAYQGSNPISDIFSRWALTTTIKYLPRIARDPFDFEAREQMLLAASSAGIGFGNAGVHMCHAFSYPISSLNKGRPKASQYHHPSYSPTIPLIPHGVAVSLTAPAVFAFTAPSSPSRHRDALSIFLGPARAHELGAIRDEDIGRALSEEIRKFLDKVEVPRGLSKVGYGTEDIPKLVEGCLPQRRVLDLAPVLAKDNLAEEKEQLAKIVEGSLVW</sequence>
<evidence type="ECO:0000256" key="8">
    <source>
        <dbReference type="ARBA" id="ARBA00049496"/>
    </source>
</evidence>
<proteinExistence type="inferred from homology"/>
<gene>
    <name evidence="11" type="ORF">I316_01352</name>
</gene>
<comment type="catalytic activity">
    <reaction evidence="8">
        <text>4-hydroxybutanoate + 2-oxoglutarate = (R)-2-hydroxyglutarate + succinate semialdehyde</text>
        <dbReference type="Rhea" id="RHEA:24734"/>
        <dbReference type="ChEBI" id="CHEBI:15801"/>
        <dbReference type="ChEBI" id="CHEBI:16724"/>
        <dbReference type="ChEBI" id="CHEBI:16810"/>
        <dbReference type="ChEBI" id="CHEBI:57706"/>
        <dbReference type="EC" id="1.1.99.24"/>
    </reaction>
</comment>
<feature type="domain" description="Alcohol dehydrogenase iron-type/glycerol dehydrogenase GldA" evidence="9">
    <location>
        <begin position="113"/>
        <end position="267"/>
    </location>
</feature>
<dbReference type="OrthoDB" id="339764at2759"/>
<dbReference type="InterPro" id="IPR039697">
    <property type="entry name" value="Alcohol_dehydrogenase_Fe"/>
</dbReference>
<dbReference type="EMBL" id="KI669494">
    <property type="protein sequence ID" value="OCF36756.1"/>
    <property type="molecule type" value="Genomic_DNA"/>
</dbReference>
<evidence type="ECO:0000256" key="7">
    <source>
        <dbReference type="ARBA" id="ARBA00023128"/>
    </source>
</evidence>
<dbReference type="GO" id="GO:0046872">
    <property type="term" value="F:metal ion binding"/>
    <property type="evidence" value="ECO:0007669"/>
    <property type="project" value="InterPro"/>
</dbReference>
<dbReference type="AlphaFoldDB" id="A0A1B9H0F0"/>
<evidence type="ECO:0000259" key="9">
    <source>
        <dbReference type="Pfam" id="PF00465"/>
    </source>
</evidence>
<reference evidence="11 12" key="1">
    <citation type="submission" date="2013-07" db="EMBL/GenBank/DDBJ databases">
        <title>The Genome Sequence of Cryptococcus heveanensis BCC8398.</title>
        <authorList>
            <consortium name="The Broad Institute Genome Sequencing Platform"/>
            <person name="Cuomo C."/>
            <person name="Litvintseva A."/>
            <person name="Chen Y."/>
            <person name="Heitman J."/>
            <person name="Sun S."/>
            <person name="Springer D."/>
            <person name="Dromer F."/>
            <person name="Young S.K."/>
            <person name="Zeng Q."/>
            <person name="Gargeya S."/>
            <person name="Fitzgerald M."/>
            <person name="Abouelleil A."/>
            <person name="Alvarado L."/>
            <person name="Berlin A.M."/>
            <person name="Chapman S.B."/>
            <person name="Dewar J."/>
            <person name="Goldberg J."/>
            <person name="Griggs A."/>
            <person name="Gujja S."/>
            <person name="Hansen M."/>
            <person name="Howarth C."/>
            <person name="Imamovic A."/>
            <person name="Larimer J."/>
            <person name="McCowan C."/>
            <person name="Murphy C."/>
            <person name="Pearson M."/>
            <person name="Priest M."/>
            <person name="Roberts A."/>
            <person name="Saif S."/>
            <person name="Shea T."/>
            <person name="Sykes S."/>
            <person name="Wortman J."/>
            <person name="Nusbaum C."/>
            <person name="Birren B."/>
        </authorList>
    </citation>
    <scope>NUCLEOTIDE SEQUENCE [LARGE SCALE GENOMIC DNA]</scope>
    <source>
        <strain evidence="11 12">BCC8398</strain>
    </source>
</reference>
<comment type="similarity">
    <text evidence="3">Belongs to the iron-containing alcohol dehydrogenase family. Hydroxyacid-oxoacid transhydrogenase subfamily.</text>
</comment>
<evidence type="ECO:0000259" key="10">
    <source>
        <dbReference type="Pfam" id="PF25137"/>
    </source>
</evidence>
<keyword evidence="12" id="KW-1185">Reference proteome</keyword>
<protein>
    <recommendedName>
        <fullName evidence="4">hydroxyacid-oxoacid transhydrogenase</fullName>
        <ecNumber evidence="4">1.1.99.24</ecNumber>
    </recommendedName>
</protein>
<dbReference type="Proteomes" id="UP000092666">
    <property type="component" value="Unassembled WGS sequence"/>
</dbReference>
<evidence type="ECO:0000313" key="11">
    <source>
        <dbReference type="EMBL" id="OCF36756.1"/>
    </source>
</evidence>
<evidence type="ECO:0000256" key="3">
    <source>
        <dbReference type="ARBA" id="ARBA00010005"/>
    </source>
</evidence>
<feature type="domain" description="Fe-containing alcohol dehydrogenase-like C-terminal" evidence="10">
    <location>
        <begin position="404"/>
        <end position="492"/>
    </location>
</feature>
<feature type="domain" description="Fe-containing alcohol dehydrogenase-like C-terminal" evidence="10">
    <location>
        <begin position="317"/>
        <end position="380"/>
    </location>
</feature>
<comment type="subcellular location">
    <subcellularLocation>
        <location evidence="2">Mitochondrion</location>
    </subcellularLocation>
</comment>
<dbReference type="PANTHER" id="PTHR11496:SF83">
    <property type="entry name" value="HYDROXYACID-OXOACID TRANSHYDROGENASE, MITOCHONDRIAL"/>
    <property type="match status" value="1"/>
</dbReference>
<dbReference type="Pfam" id="PF25137">
    <property type="entry name" value="ADH_Fe_C"/>
    <property type="match status" value="2"/>
</dbReference>
<dbReference type="GO" id="GO:0047988">
    <property type="term" value="F:hydroxyacid-oxoacid transhydrogenase activity"/>
    <property type="evidence" value="ECO:0007669"/>
    <property type="project" value="UniProtKB-EC"/>
</dbReference>
<dbReference type="InterPro" id="IPR042157">
    <property type="entry name" value="HOT"/>
</dbReference>
<evidence type="ECO:0000256" key="6">
    <source>
        <dbReference type="ARBA" id="ARBA00023002"/>
    </source>
</evidence>
<evidence type="ECO:0000256" key="1">
    <source>
        <dbReference type="ARBA" id="ARBA00000813"/>
    </source>
</evidence>
<dbReference type="PANTHER" id="PTHR11496">
    <property type="entry name" value="ALCOHOL DEHYDROGENASE"/>
    <property type="match status" value="1"/>
</dbReference>
<keyword evidence="7" id="KW-0496">Mitochondrion</keyword>
<evidence type="ECO:0000256" key="4">
    <source>
        <dbReference type="ARBA" id="ARBA00013182"/>
    </source>
</evidence>
<keyword evidence="6" id="KW-0560">Oxidoreductase</keyword>
<reference evidence="12" key="2">
    <citation type="submission" date="2013-12" db="EMBL/GenBank/DDBJ databases">
        <title>Evolution of pathogenesis and genome organization in the Tremellales.</title>
        <authorList>
            <person name="Cuomo C."/>
            <person name="Litvintseva A."/>
            <person name="Heitman J."/>
            <person name="Chen Y."/>
            <person name="Sun S."/>
            <person name="Springer D."/>
            <person name="Dromer F."/>
            <person name="Young S."/>
            <person name="Zeng Q."/>
            <person name="Chapman S."/>
            <person name="Gujja S."/>
            <person name="Saif S."/>
            <person name="Birren B."/>
        </authorList>
    </citation>
    <scope>NUCLEOTIDE SEQUENCE [LARGE SCALE GENOMIC DNA]</scope>
    <source>
        <strain evidence="12">BCC8398</strain>
    </source>
</reference>
<dbReference type="Gene3D" id="1.20.1090.10">
    <property type="entry name" value="Dehydroquinate synthase-like - alpha domain"/>
    <property type="match status" value="1"/>
</dbReference>
<evidence type="ECO:0000256" key="2">
    <source>
        <dbReference type="ARBA" id="ARBA00004173"/>
    </source>
</evidence>
<dbReference type="Pfam" id="PF00465">
    <property type="entry name" value="Fe-ADH"/>
    <property type="match status" value="1"/>
</dbReference>
<comment type="catalytic activity">
    <reaction evidence="1">
        <text>(S)-3-hydroxybutanoate + 2-oxoglutarate = (R)-2-hydroxyglutarate + acetoacetate</text>
        <dbReference type="Rhea" id="RHEA:23048"/>
        <dbReference type="ChEBI" id="CHEBI:11047"/>
        <dbReference type="ChEBI" id="CHEBI:13705"/>
        <dbReference type="ChEBI" id="CHEBI:15801"/>
        <dbReference type="ChEBI" id="CHEBI:16810"/>
        <dbReference type="EC" id="1.1.99.24"/>
    </reaction>
</comment>